<keyword evidence="8 10" id="KW-0472">Membrane</keyword>
<dbReference type="PANTHER" id="PTHR30081">
    <property type="entry name" value="PROTEIN-EXPORT MEMBRANE PROTEIN SEC"/>
    <property type="match status" value="1"/>
</dbReference>
<keyword evidence="2" id="KW-0813">Transport</keyword>
<dbReference type="InterPro" id="IPR048634">
    <property type="entry name" value="SecD_SecF_C"/>
</dbReference>
<dbReference type="GO" id="GO:0015031">
    <property type="term" value="P:protein transport"/>
    <property type="evidence" value="ECO:0007669"/>
    <property type="project" value="UniProtKB-KW"/>
</dbReference>
<accession>W6A9Q3</accession>
<feature type="transmembrane region" description="Helical" evidence="10">
    <location>
        <begin position="545"/>
        <end position="566"/>
    </location>
</feature>
<dbReference type="PATRIC" id="fig|1276257.3.peg.345"/>
<proteinExistence type="predicted"/>
<evidence type="ECO:0000256" key="5">
    <source>
        <dbReference type="ARBA" id="ARBA00022927"/>
    </source>
</evidence>
<dbReference type="Gene3D" id="1.20.1640.10">
    <property type="entry name" value="Multidrug efflux transporter AcrB transmembrane domain"/>
    <property type="match status" value="1"/>
</dbReference>
<keyword evidence="13" id="KW-1185">Reference proteome</keyword>
<dbReference type="Proteomes" id="UP000019265">
    <property type="component" value="Chromosome"/>
</dbReference>
<keyword evidence="9" id="KW-0175">Coiled coil</keyword>
<dbReference type="EMBL" id="CP006934">
    <property type="protein sequence ID" value="AHI53747.1"/>
    <property type="molecule type" value="Genomic_DNA"/>
</dbReference>
<feature type="transmembrane region" description="Helical" evidence="10">
    <location>
        <begin position="578"/>
        <end position="602"/>
    </location>
</feature>
<dbReference type="eggNOG" id="COG0342">
    <property type="taxonomic scope" value="Bacteria"/>
</dbReference>
<feature type="transmembrane region" description="Helical" evidence="10">
    <location>
        <begin position="1207"/>
        <end position="1225"/>
    </location>
</feature>
<comment type="subcellular location">
    <subcellularLocation>
        <location evidence="1">Cell membrane</location>
        <topology evidence="1">Multi-pass membrane protein</topology>
    </subcellularLocation>
</comment>
<gene>
    <name evidence="12" type="primary">secDF</name>
    <name evidence="12" type="ORF">SSABA_v1c03380</name>
</gene>
<dbReference type="KEGG" id="ssab:SSABA_v1c03380"/>
<dbReference type="HOGENOM" id="CLU_262380_0_0_14"/>
<keyword evidence="4 10" id="KW-0812">Transmembrane</keyword>
<evidence type="ECO:0000256" key="8">
    <source>
        <dbReference type="ARBA" id="ARBA00023136"/>
    </source>
</evidence>
<dbReference type="STRING" id="1276257.SSABA_v1c03380"/>
<evidence type="ECO:0000313" key="13">
    <source>
        <dbReference type="Proteomes" id="UP000019265"/>
    </source>
</evidence>
<feature type="transmembrane region" description="Helical" evidence="10">
    <location>
        <begin position="474"/>
        <end position="496"/>
    </location>
</feature>
<feature type="transmembrane region" description="Helical" evidence="10">
    <location>
        <begin position="502"/>
        <end position="524"/>
    </location>
</feature>
<dbReference type="PANTHER" id="PTHR30081:SF1">
    <property type="entry name" value="PROTEIN TRANSLOCASE SUBUNIT SECD"/>
    <property type="match status" value="1"/>
</dbReference>
<protein>
    <submittedName>
        <fullName evidence="12">Bifunctional preprotein translocase subunit SecD/SecF</fullName>
    </submittedName>
</protein>
<evidence type="ECO:0000256" key="9">
    <source>
        <dbReference type="SAM" id="Coils"/>
    </source>
</evidence>
<dbReference type="NCBIfam" id="NF037998">
    <property type="entry name" value="RND_1"/>
    <property type="match status" value="1"/>
</dbReference>
<dbReference type="RefSeq" id="WP_025250883.1">
    <property type="nucleotide sequence ID" value="NZ_CP006934.1"/>
</dbReference>
<dbReference type="GO" id="GO:0005886">
    <property type="term" value="C:plasma membrane"/>
    <property type="evidence" value="ECO:0007669"/>
    <property type="project" value="UniProtKB-SubCell"/>
</dbReference>
<feature type="transmembrane region" description="Helical" evidence="10">
    <location>
        <begin position="823"/>
        <end position="842"/>
    </location>
</feature>
<evidence type="ECO:0000313" key="12">
    <source>
        <dbReference type="EMBL" id="AHI53747.1"/>
    </source>
</evidence>
<keyword evidence="3" id="KW-1003">Cell membrane</keyword>
<evidence type="ECO:0000256" key="7">
    <source>
        <dbReference type="ARBA" id="ARBA00023010"/>
    </source>
</evidence>
<evidence type="ECO:0000256" key="10">
    <source>
        <dbReference type="SAM" id="Phobius"/>
    </source>
</evidence>
<name>W6A9Q3_9MOLU</name>
<organism evidence="12 13">
    <name type="scientific">Spiroplasma sabaudiense Ar-1343</name>
    <dbReference type="NCBI Taxonomy" id="1276257"/>
    <lineage>
        <taxon>Bacteria</taxon>
        <taxon>Bacillati</taxon>
        <taxon>Mycoplasmatota</taxon>
        <taxon>Mollicutes</taxon>
        <taxon>Entomoplasmatales</taxon>
        <taxon>Spiroplasmataceae</taxon>
        <taxon>Spiroplasma</taxon>
    </lineage>
</organism>
<feature type="coiled-coil region" evidence="9">
    <location>
        <begin position="652"/>
        <end position="749"/>
    </location>
</feature>
<feature type="transmembrane region" description="Helical" evidence="10">
    <location>
        <begin position="1071"/>
        <end position="1092"/>
    </location>
</feature>
<feature type="transmembrane region" description="Helical" evidence="10">
    <location>
        <begin position="445"/>
        <end position="467"/>
    </location>
</feature>
<dbReference type="OrthoDB" id="390234at2"/>
<feature type="domain" description="Protein export membrane protein SecD/SecF C-terminal" evidence="11">
    <location>
        <begin position="1009"/>
        <end position="1093"/>
    </location>
</feature>
<dbReference type="SUPFAM" id="SSF82866">
    <property type="entry name" value="Multidrug efflux transporter AcrB transmembrane domain"/>
    <property type="match status" value="2"/>
</dbReference>
<evidence type="ECO:0000256" key="4">
    <source>
        <dbReference type="ARBA" id="ARBA00022692"/>
    </source>
</evidence>
<feature type="transmembrane region" description="Helical" evidence="10">
    <location>
        <begin position="1016"/>
        <end position="1037"/>
    </location>
</feature>
<keyword evidence="7" id="KW-0811">Translocation</keyword>
<sequence>MKNKSFKSKTSKKNFFRFFTVILITLAMVFGVFLSSASINESIKLGKDFSGSFVATVGVFDNSKNNSESSGSLPNGDAAAAAEILSSKIDPMGNQQINVRVAGKNYLRVSAPKSSFDNNESRFRSDIQRSGGIFIFNSSGKDLLFGENNERTKMSDVFSGASATTMGQGTRNAPFIRFELPTVGGKFSEIVDSLNPEEGQAEVMSILTDVDGLFEDVRSYYSLSRTNQDEFLETWFNKILKPLRETYLKSQNPIQRKVLFDLFFGEYSYVDINGTTTLRESLIAPNSQFQTVEDFRKVMDSWHYLSDTTKYIYDPNSVKEDFIAGGTGKYSQPIKGYTENSTTTTTDLGNIKELFEMLSDNLVSLAVSVDETNFAKYFLYQGNVSKSEPSIKTGGFIGDSGKAFFAETKTFTQAKSAEAAFAAASKGFSFFVFSVSEESGLVSPVFLIISAVVMILIAILIAIFLLVFYRLLGLFTIIIISTTVVLMMVFANLFALPFGVESIAAIAIVVGLILDMSITLFESMKRSMYLKKRSFRSSFIISHRDTLGGVIDASVVLIIPNMILFWNASNVLKSFATLVTLGGFLTIFFAVVVMRLMVYLIAKTDLIDRNPKLFALNTTVGKKSSILIEIKYNSLNHQIRVLENPNPLITKITKINEKIAFYKETNQELQVTKLTKILEKLEAKQGQIVAKNQEKLIKVKKNLEQLKVKRQAAIEKNKIREENYEKKLVEKLELKIKKFEAKKDKLQALESPKKIFKLEAQIEENKYLINNNFSIETELLESDIIEGENNSVAAISEPVEPKTTAEKIRVKRRERGIFKFSKVFLIIIMAMVAFATILGLSVGPNYDRSYGHGTEFFIWGDYIETSYSKVEDLSKNTWWIEDVEVPSELQEKAASLVVGPSVPKAERLEKETKAVAETLEFIFSNNSYFRLMTNSSLSLSGVRVNYGTNYTPFDQTGAVADPTPWIMFEFRETRTKTLKAINNVLVQFTDKPAGSQNDASRGVERLILNPFSSSELIKQLALSTLIIIAALIIYILIRFKWTYYVAITLAMVFGLAAFVSSIIVFQIPLGFTVIISGSLLISFILINAIMILNHGKILIQSKNEYSLTLYFNKEIDISVNNRENKAIYRKEIAVLRKELRGKLKSKEITKVDKKELKKQFKIARHDHLLKLRELKKANAIKLSRAAKENNYLKEVIVDVMNFAIKRLMLIGVFYLAISAALVLTMPKIFSFGLSLLIGVAIAMLVTMFIIIPIWIFLEQTRLRNRLAFKRYVNSLKVSQEEQIIEGIND</sequence>
<evidence type="ECO:0000256" key="2">
    <source>
        <dbReference type="ARBA" id="ARBA00022448"/>
    </source>
</evidence>
<feature type="transmembrane region" description="Helical" evidence="10">
    <location>
        <begin position="1231"/>
        <end position="1257"/>
    </location>
</feature>
<evidence type="ECO:0000256" key="6">
    <source>
        <dbReference type="ARBA" id="ARBA00022989"/>
    </source>
</evidence>
<evidence type="ECO:0000259" key="11">
    <source>
        <dbReference type="Pfam" id="PF02355"/>
    </source>
</evidence>
<evidence type="ECO:0000256" key="3">
    <source>
        <dbReference type="ARBA" id="ARBA00022475"/>
    </source>
</evidence>
<keyword evidence="6 10" id="KW-1133">Transmembrane helix</keyword>
<reference evidence="12 13" key="1">
    <citation type="journal article" date="2014" name="Genome Biol. Evol.">
        <title>Molecular evolution of the substrate utilization strategies and putative virulence factors in mosquito-associated Spiroplasma species.</title>
        <authorList>
            <person name="Chang T.H."/>
            <person name="Lo W.S."/>
            <person name="Ku C."/>
            <person name="Chen L.L."/>
            <person name="Kuo C.H."/>
        </authorList>
    </citation>
    <scope>NUCLEOTIDE SEQUENCE [LARGE SCALE GENOMIC DNA]</scope>
    <source>
        <strain evidence="12">Ar-1343</strain>
    </source>
</reference>
<evidence type="ECO:0000256" key="1">
    <source>
        <dbReference type="ARBA" id="ARBA00004651"/>
    </source>
</evidence>
<dbReference type="Pfam" id="PF02355">
    <property type="entry name" value="SecD_SecF_C"/>
    <property type="match status" value="1"/>
</dbReference>
<feature type="transmembrane region" description="Helical" evidence="10">
    <location>
        <begin position="1044"/>
        <end position="1065"/>
    </location>
</feature>
<dbReference type="InterPro" id="IPR022813">
    <property type="entry name" value="SecD/SecF_arch_bac"/>
</dbReference>
<keyword evidence="5" id="KW-0653">Protein transport</keyword>